<gene>
    <name evidence="11" type="ORF">BJ992_000851</name>
</gene>
<keyword evidence="4" id="KW-0808">Transferase</keyword>
<dbReference type="Pfam" id="PF07730">
    <property type="entry name" value="HisKA_3"/>
    <property type="match status" value="1"/>
</dbReference>
<evidence type="ECO:0000313" key="11">
    <source>
        <dbReference type="EMBL" id="MBB6471420.1"/>
    </source>
</evidence>
<dbReference type="RefSeq" id="WP_184978633.1">
    <property type="nucleotide sequence ID" value="NZ_BAAALO010000033.1"/>
</dbReference>
<keyword evidence="9" id="KW-0812">Transmembrane</keyword>
<keyword evidence="12" id="KW-1185">Reference proteome</keyword>
<organism evidence="11 12">
    <name type="scientific">Sphaerisporangium rubeum</name>
    <dbReference type="NCBI Taxonomy" id="321317"/>
    <lineage>
        <taxon>Bacteria</taxon>
        <taxon>Bacillati</taxon>
        <taxon>Actinomycetota</taxon>
        <taxon>Actinomycetes</taxon>
        <taxon>Streptosporangiales</taxon>
        <taxon>Streptosporangiaceae</taxon>
        <taxon>Sphaerisporangium</taxon>
    </lineage>
</organism>
<dbReference type="GO" id="GO:0000155">
    <property type="term" value="F:phosphorelay sensor kinase activity"/>
    <property type="evidence" value="ECO:0007669"/>
    <property type="project" value="InterPro"/>
</dbReference>
<evidence type="ECO:0000256" key="6">
    <source>
        <dbReference type="ARBA" id="ARBA00022777"/>
    </source>
</evidence>
<dbReference type="InterPro" id="IPR011712">
    <property type="entry name" value="Sig_transdc_His_kin_sub3_dim/P"/>
</dbReference>
<feature type="domain" description="Signal transduction histidine kinase subgroup 3 dimerisation and phosphoacceptor" evidence="10">
    <location>
        <begin position="150"/>
        <end position="214"/>
    </location>
</feature>
<dbReference type="Proteomes" id="UP000555564">
    <property type="component" value="Unassembled WGS sequence"/>
</dbReference>
<sequence>MIAALLIVIVLSSAELPVWAWAGALPALIAAMALAASYPVISLGLCAVTSAGTALGMADAVPVWSTAFAGAVFVLSLLAGRRTPQPAPVLGVFAAGAALNLLLSLAVGDTWGTGFLLLGLTVILPWTLGRSIHQQAELIAFTAERARMQERHRIARDMHDTLGHELSLLALRTGALEVAPELDERHRTTVAELRAGAGRATERLAEILTLLRDDEPAPLRPVRERVEDIVERSVQAGLPVTLEWRGERHLPPTVEVAVRRVVQEALTNAAKHAAGAAVQVRLATSDGTTAVTVTNALSGNARRGRGTRTGLSGLREHVRLVGGTFHAGPSEHEFEIAATLPHREES</sequence>
<keyword evidence="3" id="KW-0597">Phosphoprotein</keyword>
<dbReference type="GO" id="GO:0016020">
    <property type="term" value="C:membrane"/>
    <property type="evidence" value="ECO:0007669"/>
    <property type="project" value="InterPro"/>
</dbReference>
<keyword evidence="9" id="KW-1133">Transmembrane helix</keyword>
<evidence type="ECO:0000256" key="9">
    <source>
        <dbReference type="SAM" id="Phobius"/>
    </source>
</evidence>
<evidence type="ECO:0000256" key="5">
    <source>
        <dbReference type="ARBA" id="ARBA00022741"/>
    </source>
</evidence>
<dbReference type="Gene3D" id="3.30.565.10">
    <property type="entry name" value="Histidine kinase-like ATPase, C-terminal domain"/>
    <property type="match status" value="1"/>
</dbReference>
<dbReference type="PANTHER" id="PTHR24421:SF10">
    <property type="entry name" value="NITRATE_NITRITE SENSOR PROTEIN NARQ"/>
    <property type="match status" value="1"/>
</dbReference>
<dbReference type="AlphaFoldDB" id="A0A7X0IA32"/>
<evidence type="ECO:0000256" key="2">
    <source>
        <dbReference type="ARBA" id="ARBA00012438"/>
    </source>
</evidence>
<evidence type="ECO:0000256" key="7">
    <source>
        <dbReference type="ARBA" id="ARBA00022840"/>
    </source>
</evidence>
<keyword evidence="8" id="KW-0902">Two-component regulatory system</keyword>
<proteinExistence type="predicted"/>
<feature type="transmembrane region" description="Helical" evidence="9">
    <location>
        <begin position="60"/>
        <end position="79"/>
    </location>
</feature>
<dbReference type="SUPFAM" id="SSF55874">
    <property type="entry name" value="ATPase domain of HSP90 chaperone/DNA topoisomerase II/histidine kinase"/>
    <property type="match status" value="1"/>
</dbReference>
<keyword evidence="7" id="KW-0067">ATP-binding</keyword>
<evidence type="ECO:0000259" key="10">
    <source>
        <dbReference type="Pfam" id="PF07730"/>
    </source>
</evidence>
<evidence type="ECO:0000313" key="12">
    <source>
        <dbReference type="Proteomes" id="UP000555564"/>
    </source>
</evidence>
<comment type="caution">
    <text evidence="11">The sequence shown here is derived from an EMBL/GenBank/DDBJ whole genome shotgun (WGS) entry which is preliminary data.</text>
</comment>
<dbReference type="InterPro" id="IPR036890">
    <property type="entry name" value="HATPase_C_sf"/>
</dbReference>
<dbReference type="Gene3D" id="1.20.5.1930">
    <property type="match status" value="1"/>
</dbReference>
<evidence type="ECO:0000256" key="3">
    <source>
        <dbReference type="ARBA" id="ARBA00022553"/>
    </source>
</evidence>
<keyword evidence="6 11" id="KW-0418">Kinase</keyword>
<comment type="catalytic activity">
    <reaction evidence="1">
        <text>ATP + protein L-histidine = ADP + protein N-phospho-L-histidine.</text>
        <dbReference type="EC" id="2.7.13.3"/>
    </reaction>
</comment>
<reference evidence="11 12" key="1">
    <citation type="submission" date="2020-08" db="EMBL/GenBank/DDBJ databases">
        <title>Sequencing the genomes of 1000 actinobacteria strains.</title>
        <authorList>
            <person name="Klenk H.-P."/>
        </authorList>
    </citation>
    <scope>NUCLEOTIDE SEQUENCE [LARGE SCALE GENOMIC DNA]</scope>
    <source>
        <strain evidence="11 12">DSM 44936</strain>
    </source>
</reference>
<dbReference type="GO" id="GO:0046983">
    <property type="term" value="F:protein dimerization activity"/>
    <property type="evidence" value="ECO:0007669"/>
    <property type="project" value="InterPro"/>
</dbReference>
<feature type="transmembrane region" description="Helical" evidence="9">
    <location>
        <begin position="85"/>
        <end position="103"/>
    </location>
</feature>
<evidence type="ECO:0000256" key="1">
    <source>
        <dbReference type="ARBA" id="ARBA00000085"/>
    </source>
</evidence>
<dbReference type="InterPro" id="IPR050482">
    <property type="entry name" value="Sensor_HK_TwoCompSys"/>
</dbReference>
<dbReference type="EMBL" id="JACHIU010000001">
    <property type="protein sequence ID" value="MBB6471420.1"/>
    <property type="molecule type" value="Genomic_DNA"/>
</dbReference>
<dbReference type="GO" id="GO:0005524">
    <property type="term" value="F:ATP binding"/>
    <property type="evidence" value="ECO:0007669"/>
    <property type="project" value="UniProtKB-KW"/>
</dbReference>
<protein>
    <recommendedName>
        <fullName evidence="2">histidine kinase</fullName>
        <ecNumber evidence="2">2.7.13.3</ecNumber>
    </recommendedName>
</protein>
<keyword evidence="5" id="KW-0547">Nucleotide-binding</keyword>
<evidence type="ECO:0000256" key="4">
    <source>
        <dbReference type="ARBA" id="ARBA00022679"/>
    </source>
</evidence>
<name>A0A7X0IA32_9ACTN</name>
<dbReference type="PANTHER" id="PTHR24421">
    <property type="entry name" value="NITRATE/NITRITE SENSOR PROTEIN NARX-RELATED"/>
    <property type="match status" value="1"/>
</dbReference>
<feature type="transmembrane region" description="Helical" evidence="9">
    <location>
        <begin position="24"/>
        <end position="48"/>
    </location>
</feature>
<evidence type="ECO:0000256" key="8">
    <source>
        <dbReference type="ARBA" id="ARBA00023012"/>
    </source>
</evidence>
<keyword evidence="9" id="KW-0472">Membrane</keyword>
<dbReference type="EC" id="2.7.13.3" evidence="2"/>
<accession>A0A7X0IA32</accession>